<gene>
    <name evidence="3" type="ORF">GGE16_003543</name>
</gene>
<name>A0AAE2MMC1_RHILE</name>
<dbReference type="Proteomes" id="UP000538507">
    <property type="component" value="Unassembled WGS sequence"/>
</dbReference>
<dbReference type="PANTHER" id="PTHR43048:SF3">
    <property type="entry name" value="METHYLMALONYL-COA EPIMERASE, MITOCHONDRIAL"/>
    <property type="match status" value="1"/>
</dbReference>
<dbReference type="Gene3D" id="3.10.180.10">
    <property type="entry name" value="2,3-Dihydroxybiphenyl 1,2-Dioxygenase, domain 1"/>
    <property type="match status" value="1"/>
</dbReference>
<proteinExistence type="predicted"/>
<comment type="caution">
    <text evidence="3">The sequence shown here is derived from an EMBL/GenBank/DDBJ whole genome shotgun (WGS) entry which is preliminary data.</text>
</comment>
<protein>
    <submittedName>
        <fullName evidence="3">Catechol 2,3-dioxygenase-like lactoylglutathione lyase family enzyme</fullName>
    </submittedName>
</protein>
<organism evidence="3 4">
    <name type="scientific">Rhizobium leguminosarum</name>
    <dbReference type="NCBI Taxonomy" id="384"/>
    <lineage>
        <taxon>Bacteria</taxon>
        <taxon>Pseudomonadati</taxon>
        <taxon>Pseudomonadota</taxon>
        <taxon>Alphaproteobacteria</taxon>
        <taxon>Hyphomicrobiales</taxon>
        <taxon>Rhizobiaceae</taxon>
        <taxon>Rhizobium/Agrobacterium group</taxon>
        <taxon>Rhizobium</taxon>
    </lineage>
</organism>
<dbReference type="GO" id="GO:0046872">
    <property type="term" value="F:metal ion binding"/>
    <property type="evidence" value="ECO:0007669"/>
    <property type="project" value="UniProtKB-KW"/>
</dbReference>
<keyword evidence="1" id="KW-0479">Metal-binding</keyword>
<dbReference type="InterPro" id="IPR029068">
    <property type="entry name" value="Glyas_Bleomycin-R_OHBP_Dase"/>
</dbReference>
<dbReference type="GO" id="GO:0004493">
    <property type="term" value="F:methylmalonyl-CoA epimerase activity"/>
    <property type="evidence" value="ECO:0007669"/>
    <property type="project" value="TreeGrafter"/>
</dbReference>
<accession>A0AAE2MMC1</accession>
<dbReference type="SUPFAM" id="SSF54593">
    <property type="entry name" value="Glyoxalase/Bleomycin resistance protein/Dihydroxybiphenyl dioxygenase"/>
    <property type="match status" value="1"/>
</dbReference>
<dbReference type="GO" id="GO:0016829">
    <property type="term" value="F:lyase activity"/>
    <property type="evidence" value="ECO:0007669"/>
    <property type="project" value="UniProtKB-KW"/>
</dbReference>
<reference evidence="3 4" key="1">
    <citation type="submission" date="2020-08" db="EMBL/GenBank/DDBJ databases">
        <title>Genomic Encyclopedia of Type Strains, Phase IV (KMG-V): Genome sequencing to study the core and pangenomes of soil and plant-associated prokaryotes.</title>
        <authorList>
            <person name="Whitman W."/>
        </authorList>
    </citation>
    <scope>NUCLEOTIDE SEQUENCE [LARGE SCALE GENOMIC DNA]</scope>
    <source>
        <strain evidence="3 4">SEMIA 415</strain>
    </source>
</reference>
<keyword evidence="3" id="KW-0456">Lyase</keyword>
<dbReference type="EMBL" id="JACIGO010000003">
    <property type="protein sequence ID" value="MBB4291484.1"/>
    <property type="molecule type" value="Genomic_DNA"/>
</dbReference>
<dbReference type="InterPro" id="IPR037523">
    <property type="entry name" value="VOC_core"/>
</dbReference>
<evidence type="ECO:0000313" key="4">
    <source>
        <dbReference type="Proteomes" id="UP000538507"/>
    </source>
</evidence>
<evidence type="ECO:0000313" key="3">
    <source>
        <dbReference type="EMBL" id="MBB4291484.1"/>
    </source>
</evidence>
<dbReference type="InterPro" id="IPR051785">
    <property type="entry name" value="MMCE/EMCE_epimerase"/>
</dbReference>
<evidence type="ECO:0000259" key="2">
    <source>
        <dbReference type="PROSITE" id="PS51819"/>
    </source>
</evidence>
<dbReference type="AlphaFoldDB" id="A0AAE2MMC1"/>
<evidence type="ECO:0000256" key="1">
    <source>
        <dbReference type="ARBA" id="ARBA00022723"/>
    </source>
</evidence>
<sequence>MDDLSLSSASKTTAGVIARVDHTGITVTSLERSLEFWVGVLGFKHLYTTDYPNSPLLEGIVGVPGAALRLAMVEGPGHNIELIEYSSPLGREHMEPRSCDVGSVHIAFLVNDIEALFRRISEHGWHPPGALQTVADGDRKGLKLAYVRGPDGVTLEFLELPQA</sequence>
<dbReference type="RefSeq" id="WP_183608291.1">
    <property type="nucleotide sequence ID" value="NZ_JACHAZ010000001.1"/>
</dbReference>
<dbReference type="GO" id="GO:0046491">
    <property type="term" value="P:L-methylmalonyl-CoA metabolic process"/>
    <property type="evidence" value="ECO:0007669"/>
    <property type="project" value="TreeGrafter"/>
</dbReference>
<dbReference type="InterPro" id="IPR004360">
    <property type="entry name" value="Glyas_Fos-R_dOase_dom"/>
</dbReference>
<dbReference type="PANTHER" id="PTHR43048">
    <property type="entry name" value="METHYLMALONYL-COA EPIMERASE"/>
    <property type="match status" value="1"/>
</dbReference>
<dbReference type="Pfam" id="PF00903">
    <property type="entry name" value="Glyoxalase"/>
    <property type="match status" value="1"/>
</dbReference>
<dbReference type="PROSITE" id="PS51819">
    <property type="entry name" value="VOC"/>
    <property type="match status" value="1"/>
</dbReference>
<feature type="domain" description="VOC" evidence="2">
    <location>
        <begin position="19"/>
        <end position="160"/>
    </location>
</feature>